<name>A0A1H1D1M4_9ACTN</name>
<dbReference type="Proteomes" id="UP000199301">
    <property type="component" value="Unassembled WGS sequence"/>
</dbReference>
<evidence type="ECO:0000313" key="3">
    <source>
        <dbReference type="EMBL" id="SDQ70354.1"/>
    </source>
</evidence>
<dbReference type="InterPro" id="IPR025158">
    <property type="entry name" value="Mg_chelat-rel_C"/>
</dbReference>
<dbReference type="RefSeq" id="WP_092522980.1">
    <property type="nucleotide sequence ID" value="NZ_FNKO01000002.1"/>
</dbReference>
<dbReference type="InterPro" id="IPR027417">
    <property type="entry name" value="P-loop_NTPase"/>
</dbReference>
<dbReference type="InterPro" id="IPR014721">
    <property type="entry name" value="Ribsml_uS5_D2-typ_fold_subgr"/>
</dbReference>
<dbReference type="GO" id="GO:0005524">
    <property type="term" value="F:ATP binding"/>
    <property type="evidence" value="ECO:0007669"/>
    <property type="project" value="InterPro"/>
</dbReference>
<dbReference type="Pfam" id="PF13541">
    <property type="entry name" value="ChlI"/>
    <property type="match status" value="1"/>
</dbReference>
<dbReference type="SMART" id="SM00382">
    <property type="entry name" value="AAA"/>
    <property type="match status" value="1"/>
</dbReference>
<dbReference type="Pfam" id="PF01078">
    <property type="entry name" value="Mg_chelatase"/>
    <property type="match status" value="1"/>
</dbReference>
<reference evidence="4" key="1">
    <citation type="submission" date="2016-10" db="EMBL/GenBank/DDBJ databases">
        <authorList>
            <person name="Varghese N."/>
            <person name="Submissions S."/>
        </authorList>
    </citation>
    <scope>NUCLEOTIDE SEQUENCE [LARGE SCALE GENOMIC DNA]</scope>
    <source>
        <strain evidence="4">DSM 45459</strain>
    </source>
</reference>
<protein>
    <submittedName>
        <fullName evidence="3">Magnesium chelatase family protein</fullName>
    </submittedName>
</protein>
<dbReference type="PANTHER" id="PTHR32039:SF7">
    <property type="entry name" value="COMPETENCE PROTEIN COMM"/>
    <property type="match status" value="1"/>
</dbReference>
<dbReference type="NCBIfam" id="TIGR00368">
    <property type="entry name" value="YifB family Mg chelatase-like AAA ATPase"/>
    <property type="match status" value="1"/>
</dbReference>
<evidence type="ECO:0000256" key="1">
    <source>
        <dbReference type="ARBA" id="ARBA00006354"/>
    </source>
</evidence>
<dbReference type="STRING" id="995062.SAMN04489718_1852"/>
<dbReference type="InterPro" id="IPR000523">
    <property type="entry name" value="Mg_chelatse_chII-like_cat_dom"/>
</dbReference>
<dbReference type="AlphaFoldDB" id="A0A1H1D1M4"/>
<dbReference type="Gene3D" id="3.40.50.300">
    <property type="entry name" value="P-loop containing nucleotide triphosphate hydrolases"/>
    <property type="match status" value="1"/>
</dbReference>
<dbReference type="InterPro" id="IPR003593">
    <property type="entry name" value="AAA+_ATPase"/>
</dbReference>
<organism evidence="3 4">
    <name type="scientific">Actinopolyspora saharensis</name>
    <dbReference type="NCBI Taxonomy" id="995062"/>
    <lineage>
        <taxon>Bacteria</taxon>
        <taxon>Bacillati</taxon>
        <taxon>Actinomycetota</taxon>
        <taxon>Actinomycetes</taxon>
        <taxon>Actinopolysporales</taxon>
        <taxon>Actinopolysporaceae</taxon>
        <taxon>Actinopolyspora</taxon>
    </lineage>
</organism>
<sequence length="507" mass="54002">MGLRTTRAVALFGVDGVLVEIEADVRSGGIPSVQLLGLPDAALQESKNRVRAAIRNSGEDWPQSNITLALSPAALPKTGTSFDTALAMAVLTASERVPYHRIEGTVFFGELALDGRIRSVPGLLPGLLAAVEGGAERAVVPASGLAEARLVEGIEVLGAEHLGEVVSWARGQGELLGCPSGGTETEHAAGEELDLADVKGQPDARRALEIAAAGGHHLLMIGPPGTGKTMLARRLCGLLPELSAEESLETTAVHSVAGVLSENTSLVRRAPFVAPHHSVSVAGLIGGGSGLAVPGAVSRAHRGVLLIDEACEFGAQRLESLRTALEEGEVRLSRKDGTLRYPARFQLVLATNPCPCAPARESDCHCTPHARRRYLGKLSGPLLDRTDLRVRMRPLTTVDLHVDQERESSEEVRARVLRAREAAAARWREHGWRSNSEVPGPVLRREFALPRKVTALLDRGLDTGALTARGADRCLRVAWTLSDLDGSERPDADHVATALQFRERTVV</sequence>
<dbReference type="SUPFAM" id="SSF54211">
    <property type="entry name" value="Ribosomal protein S5 domain 2-like"/>
    <property type="match status" value="1"/>
</dbReference>
<accession>A0A1H1D1M4</accession>
<dbReference type="InterPro" id="IPR004482">
    <property type="entry name" value="Mg_chelat-rel"/>
</dbReference>
<proteinExistence type="inferred from homology"/>
<evidence type="ECO:0000259" key="2">
    <source>
        <dbReference type="SMART" id="SM00382"/>
    </source>
</evidence>
<dbReference type="OrthoDB" id="9813147at2"/>
<dbReference type="InterPro" id="IPR020568">
    <property type="entry name" value="Ribosomal_Su5_D2-typ_SF"/>
</dbReference>
<dbReference type="InterPro" id="IPR045006">
    <property type="entry name" value="CHLI-like"/>
</dbReference>
<evidence type="ECO:0000313" key="4">
    <source>
        <dbReference type="Proteomes" id="UP000199301"/>
    </source>
</evidence>
<dbReference type="SUPFAM" id="SSF52540">
    <property type="entry name" value="P-loop containing nucleoside triphosphate hydrolases"/>
    <property type="match status" value="1"/>
</dbReference>
<comment type="similarity">
    <text evidence="1">Belongs to the Mg-chelatase subunits D/I family. ComM subfamily.</text>
</comment>
<gene>
    <name evidence="3" type="ORF">SAMN04489718_1852</name>
</gene>
<dbReference type="CDD" id="cd00009">
    <property type="entry name" value="AAA"/>
    <property type="match status" value="1"/>
</dbReference>
<dbReference type="EMBL" id="FNKO01000002">
    <property type="protein sequence ID" value="SDQ70354.1"/>
    <property type="molecule type" value="Genomic_DNA"/>
</dbReference>
<dbReference type="PANTHER" id="PTHR32039">
    <property type="entry name" value="MAGNESIUM-CHELATASE SUBUNIT CHLI"/>
    <property type="match status" value="1"/>
</dbReference>
<keyword evidence="4" id="KW-1185">Reference proteome</keyword>
<dbReference type="Pfam" id="PF13335">
    <property type="entry name" value="Mg_chelatase_C"/>
    <property type="match status" value="1"/>
</dbReference>
<feature type="domain" description="AAA+ ATPase" evidence="2">
    <location>
        <begin position="214"/>
        <end position="396"/>
    </location>
</feature>
<dbReference type="Gene3D" id="3.30.230.10">
    <property type="match status" value="1"/>
</dbReference>